<gene>
    <name evidence="3" type="ORF">BJ978_000348</name>
</gene>
<dbReference type="OrthoDB" id="5008026at2"/>
<keyword evidence="2" id="KW-1133">Transmembrane helix</keyword>
<dbReference type="AlphaFoldDB" id="A0A9X2KDK7"/>
<dbReference type="EMBL" id="JAMZDY010000001">
    <property type="protein sequence ID" value="MCP2369672.1"/>
    <property type="molecule type" value="Genomic_DNA"/>
</dbReference>
<evidence type="ECO:0000256" key="2">
    <source>
        <dbReference type="SAM" id="Phobius"/>
    </source>
</evidence>
<dbReference type="Proteomes" id="UP001139722">
    <property type="component" value="Unassembled WGS sequence"/>
</dbReference>
<protein>
    <recommendedName>
        <fullName evidence="5">Transmembrane protein</fullName>
    </recommendedName>
</protein>
<feature type="region of interest" description="Disordered" evidence="1">
    <location>
        <begin position="152"/>
        <end position="177"/>
    </location>
</feature>
<feature type="transmembrane region" description="Helical" evidence="2">
    <location>
        <begin position="72"/>
        <end position="91"/>
    </location>
</feature>
<feature type="compositionally biased region" description="Basic and acidic residues" evidence="1">
    <location>
        <begin position="154"/>
        <end position="177"/>
    </location>
</feature>
<feature type="transmembrane region" description="Helical" evidence="2">
    <location>
        <begin position="98"/>
        <end position="119"/>
    </location>
</feature>
<reference evidence="3" key="1">
    <citation type="submission" date="2022-06" db="EMBL/GenBank/DDBJ databases">
        <title>Sequencing the genomes of 1000 actinobacteria strains.</title>
        <authorList>
            <person name="Klenk H.-P."/>
        </authorList>
    </citation>
    <scope>NUCLEOTIDE SEQUENCE</scope>
    <source>
        <strain evidence="3">DSM 22016</strain>
    </source>
</reference>
<keyword evidence="2" id="KW-0472">Membrane</keyword>
<accession>A0A9X2KDK7</accession>
<evidence type="ECO:0000313" key="4">
    <source>
        <dbReference type="Proteomes" id="UP001139722"/>
    </source>
</evidence>
<evidence type="ECO:0000313" key="3">
    <source>
        <dbReference type="EMBL" id="MCP2369672.1"/>
    </source>
</evidence>
<sequence length="177" mass="18934">MNETTTQMTSARNAEHDRADASSRARRRIRRAVTLALAVVFPLLVWAAAVPLAGLDLMVGSGAAAQRVAPPAIVVAALFAGCAAWAVLALLERFTRSSGRIFAVIGWTVLALSLLGPVLTGAKPAVLGVLLAMHLVTGATLMIGLPRPARRHRTTAEGRDVDWRRDETPTRPRFPNE</sequence>
<evidence type="ECO:0000256" key="1">
    <source>
        <dbReference type="SAM" id="MobiDB-lite"/>
    </source>
</evidence>
<evidence type="ECO:0008006" key="5">
    <source>
        <dbReference type="Google" id="ProtNLM"/>
    </source>
</evidence>
<dbReference type="RefSeq" id="WP_156998975.1">
    <property type="nucleotide sequence ID" value="NZ_BAAANU010000002.1"/>
</dbReference>
<proteinExistence type="predicted"/>
<name>A0A9X2KDK7_9MICO</name>
<feature type="transmembrane region" description="Helical" evidence="2">
    <location>
        <begin position="32"/>
        <end position="52"/>
    </location>
</feature>
<feature type="region of interest" description="Disordered" evidence="1">
    <location>
        <begin position="1"/>
        <end position="22"/>
    </location>
</feature>
<feature type="transmembrane region" description="Helical" evidence="2">
    <location>
        <begin position="125"/>
        <end position="145"/>
    </location>
</feature>
<keyword evidence="2" id="KW-0812">Transmembrane</keyword>
<dbReference type="InterPro" id="IPR045713">
    <property type="entry name" value="DUF6069"/>
</dbReference>
<feature type="compositionally biased region" description="Polar residues" evidence="1">
    <location>
        <begin position="1"/>
        <end position="12"/>
    </location>
</feature>
<comment type="caution">
    <text evidence="3">The sequence shown here is derived from an EMBL/GenBank/DDBJ whole genome shotgun (WGS) entry which is preliminary data.</text>
</comment>
<feature type="compositionally biased region" description="Basic and acidic residues" evidence="1">
    <location>
        <begin position="13"/>
        <end position="22"/>
    </location>
</feature>
<organism evidence="3 4">
    <name type="scientific">Agromyces terreus</name>
    <dbReference type="NCBI Taxonomy" id="424795"/>
    <lineage>
        <taxon>Bacteria</taxon>
        <taxon>Bacillati</taxon>
        <taxon>Actinomycetota</taxon>
        <taxon>Actinomycetes</taxon>
        <taxon>Micrococcales</taxon>
        <taxon>Microbacteriaceae</taxon>
        <taxon>Agromyces</taxon>
    </lineage>
</organism>
<dbReference type="Pfam" id="PF19545">
    <property type="entry name" value="DUF6069"/>
    <property type="match status" value="1"/>
</dbReference>
<keyword evidence="4" id="KW-1185">Reference proteome</keyword>